<dbReference type="Pfam" id="PF01535">
    <property type="entry name" value="PPR"/>
    <property type="match status" value="3"/>
</dbReference>
<evidence type="ECO:0000313" key="4">
    <source>
        <dbReference type="EMBL" id="KAH0901402.1"/>
    </source>
</evidence>
<dbReference type="Proteomes" id="UP000824890">
    <property type="component" value="Unassembled WGS sequence"/>
</dbReference>
<evidence type="ECO:0000256" key="2">
    <source>
        <dbReference type="ARBA" id="ARBA00022737"/>
    </source>
</evidence>
<dbReference type="PANTHER" id="PTHR45717">
    <property type="entry name" value="OS12G0527900 PROTEIN"/>
    <property type="match status" value="1"/>
</dbReference>
<evidence type="ECO:0000313" key="5">
    <source>
        <dbReference type="Proteomes" id="UP000824890"/>
    </source>
</evidence>
<feature type="repeat" description="PPR" evidence="3">
    <location>
        <begin position="147"/>
        <end position="182"/>
    </location>
</feature>
<evidence type="ECO:0008006" key="6">
    <source>
        <dbReference type="Google" id="ProtNLM"/>
    </source>
</evidence>
<protein>
    <recommendedName>
        <fullName evidence="6">Pentatricopeptide repeat-containing protein</fullName>
    </recommendedName>
</protein>
<proteinExistence type="inferred from homology"/>
<keyword evidence="2" id="KW-0677">Repeat</keyword>
<comment type="caution">
    <text evidence="4">The sequence shown here is derived from an EMBL/GenBank/DDBJ whole genome shotgun (WGS) entry which is preliminary data.</text>
</comment>
<dbReference type="Gene3D" id="1.25.40.10">
    <property type="entry name" value="Tetratricopeptide repeat domain"/>
    <property type="match status" value="2"/>
</dbReference>
<evidence type="ECO:0000256" key="1">
    <source>
        <dbReference type="ARBA" id="ARBA00007626"/>
    </source>
</evidence>
<dbReference type="InterPro" id="IPR002885">
    <property type="entry name" value="PPR_rpt"/>
</dbReference>
<dbReference type="PROSITE" id="PS51375">
    <property type="entry name" value="PPR"/>
    <property type="match status" value="1"/>
</dbReference>
<dbReference type="InterPro" id="IPR011990">
    <property type="entry name" value="TPR-like_helical_dom_sf"/>
</dbReference>
<keyword evidence="5" id="KW-1185">Reference proteome</keyword>
<sequence>IHHQQISLSYYDEAYDETPWPTSKADPAFQTSIRHAGTLVSPHRNNSALLLRIATAIDQKTPVVQALEQWREQGNQVKPSDLRCIIKKLQDSERFPHALQISEWMSSHRVYTLFPEDMASRVLLMDTVLGLKEAERFFETIPETMKDYTVYTSLLTLYTRNDDTLDKAEAVFEKMRELGFLLKPTPFNLMLSLYSPLKRHDNVNSLLSEMEDNNVKPDDLTANHALLVYAAVSNIKAMEKFLSSNQRIKLEWGTCIDMAKAYLKSGATEKSLAMLHRTELLVDCASRKPAYEALMSVYGDVGEREDVYRIWELHKNAGSSNEGYRAVISALSSIGDMEGAEVIYREWELGGLPFDASIPNTLISGYHALGMERRLRN</sequence>
<name>A0ABQ8BAB4_BRANA</name>
<dbReference type="EMBL" id="JAGKQM010000011">
    <property type="protein sequence ID" value="KAH0901402.1"/>
    <property type="molecule type" value="Genomic_DNA"/>
</dbReference>
<reference evidence="4 5" key="1">
    <citation type="submission" date="2021-05" db="EMBL/GenBank/DDBJ databases">
        <title>Genome Assembly of Synthetic Allotetraploid Brassica napus Reveals Homoeologous Exchanges between Subgenomes.</title>
        <authorList>
            <person name="Davis J.T."/>
        </authorList>
    </citation>
    <scope>NUCLEOTIDE SEQUENCE [LARGE SCALE GENOMIC DNA]</scope>
    <source>
        <strain evidence="5">cv. Da-Ae</strain>
        <tissue evidence="4">Seedling</tissue>
    </source>
</reference>
<accession>A0ABQ8BAB4</accession>
<dbReference type="PANTHER" id="PTHR45717:SF39">
    <property type="entry name" value="PENTACOTRIPEPTIDE-REPEAT REGION OF PRORP DOMAIN-CONTAINING PROTEIN"/>
    <property type="match status" value="1"/>
</dbReference>
<evidence type="ECO:0000256" key="3">
    <source>
        <dbReference type="PROSITE-ProRule" id="PRU00708"/>
    </source>
</evidence>
<organism evidence="4 5">
    <name type="scientific">Brassica napus</name>
    <name type="common">Rape</name>
    <dbReference type="NCBI Taxonomy" id="3708"/>
    <lineage>
        <taxon>Eukaryota</taxon>
        <taxon>Viridiplantae</taxon>
        <taxon>Streptophyta</taxon>
        <taxon>Embryophyta</taxon>
        <taxon>Tracheophyta</taxon>
        <taxon>Spermatophyta</taxon>
        <taxon>Magnoliopsida</taxon>
        <taxon>eudicotyledons</taxon>
        <taxon>Gunneridae</taxon>
        <taxon>Pentapetalae</taxon>
        <taxon>rosids</taxon>
        <taxon>malvids</taxon>
        <taxon>Brassicales</taxon>
        <taxon>Brassicaceae</taxon>
        <taxon>Brassiceae</taxon>
        <taxon>Brassica</taxon>
    </lineage>
</organism>
<gene>
    <name evidence="4" type="ORF">HID58_040905</name>
</gene>
<dbReference type="NCBIfam" id="TIGR00756">
    <property type="entry name" value="PPR"/>
    <property type="match status" value="1"/>
</dbReference>
<comment type="similarity">
    <text evidence="1">Belongs to the PPR family. P subfamily.</text>
</comment>
<feature type="non-terminal residue" evidence="4">
    <location>
        <position position="1"/>
    </location>
</feature>